<keyword evidence="1" id="KW-1185">Reference proteome</keyword>
<dbReference type="AlphaFoldDB" id="A0A915HQ41"/>
<dbReference type="Proteomes" id="UP000887565">
    <property type="component" value="Unplaced"/>
</dbReference>
<proteinExistence type="predicted"/>
<name>A0A915HQ41_ROMCU</name>
<evidence type="ECO:0000313" key="1">
    <source>
        <dbReference type="Proteomes" id="UP000887565"/>
    </source>
</evidence>
<protein>
    <submittedName>
        <fullName evidence="2">Uncharacterized protein</fullName>
    </submittedName>
</protein>
<accession>A0A915HQ41</accession>
<organism evidence="1 2">
    <name type="scientific">Romanomermis culicivorax</name>
    <name type="common">Nematode worm</name>
    <dbReference type="NCBI Taxonomy" id="13658"/>
    <lineage>
        <taxon>Eukaryota</taxon>
        <taxon>Metazoa</taxon>
        <taxon>Ecdysozoa</taxon>
        <taxon>Nematoda</taxon>
        <taxon>Enoplea</taxon>
        <taxon>Dorylaimia</taxon>
        <taxon>Mermithida</taxon>
        <taxon>Mermithoidea</taxon>
        <taxon>Mermithidae</taxon>
        <taxon>Romanomermis</taxon>
    </lineage>
</organism>
<evidence type="ECO:0000313" key="2">
    <source>
        <dbReference type="WBParaSite" id="nRc.2.0.1.t04063-RA"/>
    </source>
</evidence>
<dbReference type="WBParaSite" id="nRc.2.0.1.t04063-RA">
    <property type="protein sequence ID" value="nRc.2.0.1.t04063-RA"/>
    <property type="gene ID" value="nRc.2.0.1.g04063"/>
</dbReference>
<sequence>MAQNKIIKAFRLDFRVGVNRPFSTVNCWASKTMRLACSKDCKPALWPSRIISSSCIPTVWFKHSYSSLEILLLRNHCKLIDKILLNVQTPTASRTVNRADGRICQKSCLKDCKNSEMTKNRISANRNAVRIPNTDITRFKPIAVLIERSSRIFLIAEIAPKNVTSSYTNFAAIFPSENVHFDHVAKFYFVARDGYADVI</sequence>
<reference evidence="2" key="1">
    <citation type="submission" date="2022-11" db="UniProtKB">
        <authorList>
            <consortium name="WormBaseParasite"/>
        </authorList>
    </citation>
    <scope>IDENTIFICATION</scope>
</reference>